<evidence type="ECO:0000259" key="3">
    <source>
        <dbReference type="Pfam" id="PF20454"/>
    </source>
</evidence>
<accession>A0ABQ2Y456</accession>
<feature type="compositionally biased region" description="Basic and acidic residues" evidence="1">
    <location>
        <begin position="138"/>
        <end position="152"/>
    </location>
</feature>
<evidence type="ECO:0000313" key="4">
    <source>
        <dbReference type="EMBL" id="GGX53058.1"/>
    </source>
</evidence>
<evidence type="ECO:0000313" key="5">
    <source>
        <dbReference type="Proteomes" id="UP000653343"/>
    </source>
</evidence>
<sequence>MGAIESFLRTIADALKPDEKVSIAEWAEKYRILPPNTPEPGPWTNARTPYLIGIMDALSGTASSCTRYSHDDTTPFDNSRFTLVATMKGHQLGGSCAGENFIGNSICTAAGNILSVFATEKDAEKWELDRFDPMRVSTKELSKRVPPSDKKGGKTSKLQKSFPGGMMVLATANAVSALKSTSVRYVLLEEVDEYALNIDGQGNPVTLAINRTSNFRHRAKIYANSTPTIAGKSQIEKLYLRGDQRRYFVPCPDCDHPQYFEFKNLRWPKGEPEKAEYHCCACSYHGTEAAWKAQYPRAYWMPTAKGDGKTASFHLSAMYAALGWRYWTDAAKDWEEAQTDVIKLIAFLNNFLAECHVIKSNAVKWEQLKARAGRYKRGEIPRGCLILTASVDTQKDRLELAVDGWGRGMKNWTIDHIVVHGDTTHSSTWDELTAAIERLTYTNAFGVQMRPVLIGIDSGGSSTQQVYDYCRTRQHLGVYALKGASERRKPVIGRATKQDVKQDGQVVAEGGVLLWPVGTDTAKEIISHALLNDGDAAPEAWRINFPEGMDDEYYQQLLAEEYNPAKDRWDKVRPRNEALDLKVYGFASAYHPRLRLNLYKESDWVALEQVIEPRTFDLFSQPPQQEALPEPQKAPEPHTSAQAISTEEQPQQSAPAPDTAVLQTSAKSGWMGNRAKSGWMNRRR</sequence>
<feature type="region of interest" description="Disordered" evidence="1">
    <location>
        <begin position="138"/>
        <end position="159"/>
    </location>
</feature>
<feature type="compositionally biased region" description="Polar residues" evidence="1">
    <location>
        <begin position="639"/>
        <end position="654"/>
    </location>
</feature>
<dbReference type="Pfam" id="PF05876">
    <property type="entry name" value="GpA_ATPase"/>
    <property type="match status" value="1"/>
</dbReference>
<comment type="caution">
    <text evidence="4">The sequence shown here is derived from an EMBL/GenBank/DDBJ whole genome shotgun (WGS) entry which is preliminary data.</text>
</comment>
<organism evidence="4 5">
    <name type="scientific">Undibacterium squillarum</name>
    <dbReference type="NCBI Taxonomy" id="1131567"/>
    <lineage>
        <taxon>Bacteria</taxon>
        <taxon>Pseudomonadati</taxon>
        <taxon>Pseudomonadota</taxon>
        <taxon>Betaproteobacteria</taxon>
        <taxon>Burkholderiales</taxon>
        <taxon>Oxalobacteraceae</taxon>
        <taxon>Undibacterium</taxon>
    </lineage>
</organism>
<proteinExistence type="predicted"/>
<dbReference type="Proteomes" id="UP000653343">
    <property type="component" value="Unassembled WGS sequence"/>
</dbReference>
<evidence type="ECO:0000256" key="1">
    <source>
        <dbReference type="SAM" id="MobiDB-lite"/>
    </source>
</evidence>
<dbReference type="InterPro" id="IPR046454">
    <property type="entry name" value="GpA_endonuclease"/>
</dbReference>
<name>A0ABQ2Y456_9BURK</name>
<feature type="domain" description="Terminase large subunit GpA endonuclease" evidence="3">
    <location>
        <begin position="310"/>
        <end position="595"/>
    </location>
</feature>
<dbReference type="EMBL" id="BMYU01000012">
    <property type="protein sequence ID" value="GGX53058.1"/>
    <property type="molecule type" value="Genomic_DNA"/>
</dbReference>
<gene>
    <name evidence="4" type="ORF">GCM10010946_34560</name>
</gene>
<feature type="compositionally biased region" description="Low complexity" evidence="1">
    <location>
        <begin position="621"/>
        <end position="631"/>
    </location>
</feature>
<reference evidence="5" key="1">
    <citation type="journal article" date="2019" name="Int. J. Syst. Evol. Microbiol.">
        <title>The Global Catalogue of Microorganisms (GCM) 10K type strain sequencing project: providing services to taxonomists for standard genome sequencing and annotation.</title>
        <authorList>
            <consortium name="The Broad Institute Genomics Platform"/>
            <consortium name="The Broad Institute Genome Sequencing Center for Infectious Disease"/>
            <person name="Wu L."/>
            <person name="Ma J."/>
        </authorList>
    </citation>
    <scope>NUCLEOTIDE SEQUENCE [LARGE SCALE GENOMIC DNA]</scope>
    <source>
        <strain evidence="5">KCTC 23917</strain>
    </source>
</reference>
<feature type="domain" description="Phage terminase large subunit GpA ATPase" evidence="2">
    <location>
        <begin position="39"/>
        <end position="300"/>
    </location>
</feature>
<dbReference type="RefSeq" id="WP_189358778.1">
    <property type="nucleotide sequence ID" value="NZ_BMYU01000012.1"/>
</dbReference>
<dbReference type="Pfam" id="PF20454">
    <property type="entry name" value="GpA_nuclease"/>
    <property type="match status" value="1"/>
</dbReference>
<evidence type="ECO:0000259" key="2">
    <source>
        <dbReference type="Pfam" id="PF05876"/>
    </source>
</evidence>
<feature type="region of interest" description="Disordered" evidence="1">
    <location>
        <begin position="621"/>
        <end position="684"/>
    </location>
</feature>
<dbReference type="InterPro" id="IPR046453">
    <property type="entry name" value="GpA_ATPase"/>
</dbReference>
<protein>
    <submittedName>
        <fullName evidence="4">Terminase</fullName>
    </submittedName>
</protein>
<keyword evidence="5" id="KW-1185">Reference proteome</keyword>